<evidence type="ECO:0000313" key="3">
    <source>
        <dbReference type="Proteomes" id="UP000220752"/>
    </source>
</evidence>
<reference evidence="2 3" key="1">
    <citation type="journal article" date="2017" name="Front. Microbiol.">
        <title>New Insights into the Diversity of the Genus Faecalibacterium.</title>
        <authorList>
            <person name="Benevides L."/>
            <person name="Burman S."/>
            <person name="Martin R."/>
            <person name="Robert V."/>
            <person name="Thomas M."/>
            <person name="Miquel S."/>
            <person name="Chain F."/>
            <person name="Sokol H."/>
            <person name="Bermudez-Humaran L.G."/>
            <person name="Morrison M."/>
            <person name="Langella P."/>
            <person name="Azevedo V.A."/>
            <person name="Chatel J.M."/>
            <person name="Soares S."/>
        </authorList>
    </citation>
    <scope>NUCLEOTIDE SEQUENCE [LARGE SCALE GENOMIC DNA]</scope>
    <source>
        <strain evidence="3">CNCM I-4540</strain>
    </source>
</reference>
<proteinExistence type="predicted"/>
<comment type="caution">
    <text evidence="2">The sequence shown here is derived from an EMBL/GenBank/DDBJ whole genome shotgun (WGS) entry which is preliminary data.</text>
</comment>
<gene>
    <name evidence="2" type="ORF">CGS46_14495</name>
</gene>
<protein>
    <submittedName>
        <fullName evidence="2">Uncharacterized protein</fullName>
    </submittedName>
</protein>
<keyword evidence="1" id="KW-1133">Transmembrane helix</keyword>
<evidence type="ECO:0000256" key="1">
    <source>
        <dbReference type="SAM" id="Phobius"/>
    </source>
</evidence>
<organism evidence="2 3">
    <name type="scientific">Faecalibacterium langellae</name>
    <dbReference type="NCBI Taxonomy" id="3435293"/>
    <lineage>
        <taxon>Bacteria</taxon>
        <taxon>Bacillati</taxon>
        <taxon>Bacillota</taxon>
        <taxon>Clostridia</taxon>
        <taxon>Eubacteriales</taxon>
        <taxon>Oscillospiraceae</taxon>
        <taxon>Faecalibacterium</taxon>
    </lineage>
</organism>
<dbReference type="EMBL" id="NMTQ01000037">
    <property type="protein sequence ID" value="PDX57703.1"/>
    <property type="molecule type" value="Genomic_DNA"/>
</dbReference>
<feature type="transmembrane region" description="Helical" evidence="1">
    <location>
        <begin position="37"/>
        <end position="64"/>
    </location>
</feature>
<evidence type="ECO:0000313" key="2">
    <source>
        <dbReference type="EMBL" id="PDX57703.1"/>
    </source>
</evidence>
<keyword evidence="3" id="KW-1185">Reference proteome</keyword>
<name>A0A2A6Z8L4_9FIRM</name>
<feature type="transmembrane region" description="Helical" evidence="1">
    <location>
        <begin position="6"/>
        <end position="25"/>
    </location>
</feature>
<dbReference type="RefSeq" id="WP_097774733.1">
    <property type="nucleotide sequence ID" value="NZ_BNEV01000043.1"/>
</dbReference>
<dbReference type="AlphaFoldDB" id="A0A2A6Z8L4"/>
<accession>A0A2A6Z8L4</accession>
<sequence>MKTVVLYNIISFIILVALIFVLRIVSKSNLRQNQQLVIKVIATILIVYVIAFVLFIDAIAFGIIGPVQD</sequence>
<keyword evidence="1" id="KW-0812">Transmembrane</keyword>
<keyword evidence="1" id="KW-0472">Membrane</keyword>
<dbReference type="Proteomes" id="UP000220752">
    <property type="component" value="Unassembled WGS sequence"/>
</dbReference>